<dbReference type="OrthoDB" id="3784817at2"/>
<dbReference type="AlphaFoldDB" id="A0A2P8I0G1"/>
<dbReference type="Proteomes" id="UP000241118">
    <property type="component" value="Unassembled WGS sequence"/>
</dbReference>
<accession>A0A2P8I0G1</accession>
<keyword evidence="2" id="KW-1185">Reference proteome</keyword>
<dbReference type="EMBL" id="PYAX01000016">
    <property type="protein sequence ID" value="PSL51934.1"/>
    <property type="molecule type" value="Genomic_DNA"/>
</dbReference>
<dbReference type="RefSeq" id="WP_146174045.1">
    <property type="nucleotide sequence ID" value="NZ_PYAX01000016.1"/>
</dbReference>
<evidence type="ECO:0000313" key="2">
    <source>
        <dbReference type="Proteomes" id="UP000241118"/>
    </source>
</evidence>
<organism evidence="1 2">
    <name type="scientific">Saccharothrix carnea</name>
    <dbReference type="NCBI Taxonomy" id="1280637"/>
    <lineage>
        <taxon>Bacteria</taxon>
        <taxon>Bacillati</taxon>
        <taxon>Actinomycetota</taxon>
        <taxon>Actinomycetes</taxon>
        <taxon>Pseudonocardiales</taxon>
        <taxon>Pseudonocardiaceae</taxon>
        <taxon>Saccharothrix</taxon>
    </lineage>
</organism>
<evidence type="ECO:0000313" key="1">
    <source>
        <dbReference type="EMBL" id="PSL51934.1"/>
    </source>
</evidence>
<proteinExistence type="predicted"/>
<comment type="caution">
    <text evidence="1">The sequence shown here is derived from an EMBL/GenBank/DDBJ whole genome shotgun (WGS) entry which is preliminary data.</text>
</comment>
<sequence length="79" mass="8184">MVFPLISLPPADRDPALSVLAREAAIAAVTTDHPAPPAATDAVSTAVALRAVTPTLTALTDDERALLSEWLHRIATSTA</sequence>
<name>A0A2P8I0G1_SACCR</name>
<gene>
    <name evidence="1" type="ORF">B0I31_11610</name>
</gene>
<protein>
    <submittedName>
        <fullName evidence="1">Uncharacterized protein</fullName>
    </submittedName>
</protein>
<reference evidence="1 2" key="1">
    <citation type="submission" date="2018-03" db="EMBL/GenBank/DDBJ databases">
        <title>Genomic Encyclopedia of Type Strains, Phase III (KMG-III): the genomes of soil and plant-associated and newly described type strains.</title>
        <authorList>
            <person name="Whitman W."/>
        </authorList>
    </citation>
    <scope>NUCLEOTIDE SEQUENCE [LARGE SCALE GENOMIC DNA]</scope>
    <source>
        <strain evidence="1 2">CGMCC 4.7097</strain>
    </source>
</reference>